<reference evidence="2 3" key="1">
    <citation type="submission" date="2014-07" db="EMBL/GenBank/DDBJ databases">
        <title>Draft genome sequence of Thalassospira profundimaris S25-3-2.</title>
        <authorList>
            <person name="Lai Q."/>
            <person name="Shao Z."/>
        </authorList>
    </citation>
    <scope>NUCLEOTIDE SEQUENCE [LARGE SCALE GENOMIC DNA]</scope>
    <source>
        <strain evidence="2 3">S25-3-2</strain>
    </source>
</reference>
<sequence>MKSVIFLISSSLILSACASGKVTLQPPSQKIEIENEKVIDKDFNTAWDDYVAELSKSFFVINNISKDSHIINVSFSTNKPSDFVDCGTSVVNTKHPVLGEKNFRYKVADSISYWLGVNGTNNIVQRERSTSLDGRVNIYMTPKDKKTFLRVNANYVMKIFVSQGNAPFVDSREYSTTFPTNSIGKFSDGNYCRATGRLEEDLMKLAN</sequence>
<proteinExistence type="predicted"/>
<feature type="chain" id="PRO_5016785089" description="Lipoprotein" evidence="1">
    <location>
        <begin position="19"/>
        <end position="207"/>
    </location>
</feature>
<accession>A0A367XFI4</accession>
<comment type="caution">
    <text evidence="2">The sequence shown here is derived from an EMBL/GenBank/DDBJ whole genome shotgun (WGS) entry which is preliminary data.</text>
</comment>
<evidence type="ECO:0008006" key="4">
    <source>
        <dbReference type="Google" id="ProtNLM"/>
    </source>
</evidence>
<evidence type="ECO:0000256" key="1">
    <source>
        <dbReference type="SAM" id="SignalP"/>
    </source>
</evidence>
<dbReference type="AlphaFoldDB" id="A0A367XFI4"/>
<feature type="signal peptide" evidence="1">
    <location>
        <begin position="1"/>
        <end position="18"/>
    </location>
</feature>
<keyword evidence="1" id="KW-0732">Signal</keyword>
<name>A0A367XFI4_9PROT</name>
<dbReference type="PROSITE" id="PS51257">
    <property type="entry name" value="PROKAR_LIPOPROTEIN"/>
    <property type="match status" value="1"/>
</dbReference>
<dbReference type="EMBL" id="JPWH01000004">
    <property type="protein sequence ID" value="RCK52169.1"/>
    <property type="molecule type" value="Genomic_DNA"/>
</dbReference>
<dbReference type="Proteomes" id="UP000252517">
    <property type="component" value="Unassembled WGS sequence"/>
</dbReference>
<organism evidence="2 3">
    <name type="scientific">Thalassospira profundimaris</name>
    <dbReference type="NCBI Taxonomy" id="502049"/>
    <lineage>
        <taxon>Bacteria</taxon>
        <taxon>Pseudomonadati</taxon>
        <taxon>Pseudomonadota</taxon>
        <taxon>Alphaproteobacteria</taxon>
        <taxon>Rhodospirillales</taxon>
        <taxon>Thalassospiraceae</taxon>
        <taxon>Thalassospira</taxon>
    </lineage>
</organism>
<evidence type="ECO:0000313" key="2">
    <source>
        <dbReference type="EMBL" id="RCK52169.1"/>
    </source>
</evidence>
<protein>
    <recommendedName>
        <fullName evidence="4">Lipoprotein</fullName>
    </recommendedName>
</protein>
<gene>
    <name evidence="2" type="ORF">TH25_06390</name>
</gene>
<dbReference type="RefSeq" id="WP_114087547.1">
    <property type="nucleotide sequence ID" value="NZ_JPWH01000004.1"/>
</dbReference>
<evidence type="ECO:0000313" key="3">
    <source>
        <dbReference type="Proteomes" id="UP000252517"/>
    </source>
</evidence>
<dbReference type="OrthoDB" id="7356082at2"/>